<name>A0A1M5CT32_9BURK</name>
<dbReference type="STRING" id="1122156.SAMN02745117_02227"/>
<feature type="compositionally biased region" description="Low complexity" evidence="1">
    <location>
        <begin position="59"/>
        <end position="79"/>
    </location>
</feature>
<dbReference type="EMBL" id="FQUZ01000029">
    <property type="protein sequence ID" value="SHF57797.1"/>
    <property type="molecule type" value="Genomic_DNA"/>
</dbReference>
<dbReference type="SMART" id="SM00978">
    <property type="entry name" value="Tim44"/>
    <property type="match status" value="1"/>
</dbReference>
<feature type="compositionally biased region" description="Low complexity" evidence="1">
    <location>
        <begin position="148"/>
        <end position="159"/>
    </location>
</feature>
<gene>
    <name evidence="4" type="ORF">SAMN02745117_02227</name>
</gene>
<feature type="transmembrane region" description="Helical" evidence="2">
    <location>
        <begin position="6"/>
        <end position="23"/>
    </location>
</feature>
<dbReference type="SUPFAM" id="SSF54427">
    <property type="entry name" value="NTF2-like"/>
    <property type="match status" value="1"/>
</dbReference>
<feature type="transmembrane region" description="Helical" evidence="2">
    <location>
        <begin position="113"/>
        <end position="132"/>
    </location>
</feature>
<evidence type="ECO:0000256" key="2">
    <source>
        <dbReference type="SAM" id="Phobius"/>
    </source>
</evidence>
<feature type="compositionally biased region" description="Polar residues" evidence="1">
    <location>
        <begin position="39"/>
        <end position="49"/>
    </location>
</feature>
<keyword evidence="5" id="KW-1185">Reference proteome</keyword>
<dbReference type="PANTHER" id="PTHR41542:SF1">
    <property type="entry name" value="BLL5807 PROTEIN"/>
    <property type="match status" value="1"/>
</dbReference>
<keyword evidence="2" id="KW-0812">Transmembrane</keyword>
<evidence type="ECO:0000259" key="3">
    <source>
        <dbReference type="SMART" id="SM00978"/>
    </source>
</evidence>
<feature type="domain" description="Tim44-like" evidence="3">
    <location>
        <begin position="208"/>
        <end position="343"/>
    </location>
</feature>
<evidence type="ECO:0000256" key="1">
    <source>
        <dbReference type="SAM" id="MobiDB-lite"/>
    </source>
</evidence>
<accession>A0A1M5CT32</accession>
<evidence type="ECO:0000313" key="5">
    <source>
        <dbReference type="Proteomes" id="UP000184327"/>
    </source>
</evidence>
<dbReference type="Proteomes" id="UP000184327">
    <property type="component" value="Unassembled WGS sequence"/>
</dbReference>
<dbReference type="InterPro" id="IPR007379">
    <property type="entry name" value="Tim44-like_dom"/>
</dbReference>
<keyword evidence="2" id="KW-0472">Membrane</keyword>
<feature type="region of interest" description="Disordered" evidence="1">
    <location>
        <begin position="32"/>
        <end position="79"/>
    </location>
</feature>
<keyword evidence="2" id="KW-1133">Transmembrane helix</keyword>
<protein>
    <submittedName>
        <fullName evidence="4">Predicted lipid-binding transport protein, Tim44 family</fullName>
    </submittedName>
</protein>
<feature type="region of interest" description="Disordered" evidence="1">
    <location>
        <begin position="148"/>
        <end position="180"/>
    </location>
</feature>
<dbReference type="Pfam" id="PF04280">
    <property type="entry name" value="Tim44"/>
    <property type="match status" value="1"/>
</dbReference>
<dbReference type="AlphaFoldDB" id="A0A1M5CT32"/>
<dbReference type="Gene3D" id="3.10.450.240">
    <property type="match status" value="1"/>
</dbReference>
<reference evidence="4 5" key="1">
    <citation type="submission" date="2016-11" db="EMBL/GenBank/DDBJ databases">
        <authorList>
            <person name="Jaros S."/>
            <person name="Januszkiewicz K."/>
            <person name="Wedrychowicz H."/>
        </authorList>
    </citation>
    <scope>NUCLEOTIDE SEQUENCE [LARGE SCALE GENOMIC DNA]</scope>
    <source>
        <strain evidence="4 5">DSM 16112</strain>
    </source>
</reference>
<organism evidence="4 5">
    <name type="scientific">Lampropedia hyalina DSM 16112</name>
    <dbReference type="NCBI Taxonomy" id="1122156"/>
    <lineage>
        <taxon>Bacteria</taxon>
        <taxon>Pseudomonadati</taxon>
        <taxon>Pseudomonadota</taxon>
        <taxon>Betaproteobacteria</taxon>
        <taxon>Burkholderiales</taxon>
        <taxon>Comamonadaceae</taxon>
        <taxon>Lampropedia</taxon>
    </lineage>
</organism>
<evidence type="ECO:0000313" key="4">
    <source>
        <dbReference type="EMBL" id="SHF57797.1"/>
    </source>
</evidence>
<proteinExistence type="predicted"/>
<dbReference type="PANTHER" id="PTHR41542">
    <property type="entry name" value="BLL5807 PROTEIN"/>
    <property type="match status" value="1"/>
</dbReference>
<dbReference type="InterPro" id="IPR032710">
    <property type="entry name" value="NTF2-like_dom_sf"/>
</dbReference>
<feature type="transmembrane region" description="Helical" evidence="2">
    <location>
        <begin position="88"/>
        <end position="107"/>
    </location>
</feature>
<sequence length="345" mass="35987">MQLTMKKWTALFSAMLMVLLMVVHMDADARRMGGGKSAGRQSSNVTQREATPPAAPGQNAATNNATRQQPNAAANAANARPRSPMMGMLGGLAAGLGLAWLASSLGFGEEFGAIMLMILLGLVVAAAVGMFLRSRNRTAAQGAGLGLAGASAGAAPGRGTDPTAYRESHTYNPKNVGNDASARPFDQQGYTAAAPAAGGSMIGSGIGSALVGNQGWGIPADFDTAGFLTAAKHHFTSLQKAWDTSDLITLRAMMTDEMLSEIRQQLAERDASSNGQPNHTEVITLDAHLLGIEELNDVYMASVEFSGLIQEDPAEGPTAFREVWNMTKPRNGGSGWLVAGLQALQ</sequence>